<dbReference type="Gene3D" id="3.55.50.30">
    <property type="match status" value="1"/>
</dbReference>
<dbReference type="Proteomes" id="UP001143372">
    <property type="component" value="Unassembled WGS sequence"/>
</dbReference>
<feature type="domain" description="FecR protein" evidence="1">
    <location>
        <begin position="173"/>
        <end position="264"/>
    </location>
</feature>
<proteinExistence type="predicted"/>
<dbReference type="AlphaFoldDB" id="A0A9W6J2D9"/>
<sequence>MPDTCDPDWDQRLRPAVRPHFCESVARRASYVMDARNGDLRMASVGNETASEQNGRGGYVHQEPVTDQALEWRLRFKAGDSDPAETASFEAWLASDPRNAAAFARLDDMLAMPELREATLAAAAAPGSNVVPLQPKSSRKISWGVAGLAAAAALLLATGLEYAPSLMRRWTADYVTAAGDQRKITLPDGSRMTLNASSAAALDFEGGRRGVRLLDGEAFFEVIPDAAHPFRVTSRFSEVEVKGTAFAVHADAAEDVIALDYGRVEVSRLPDRRDTAELSPGDMVTATDAALSSVTRVDPAEAFGWTEGRIVFYEKPFSKAIGILRRYYDGAILIMDPRLRGIAVSGNYRLDDPEGAIQNLAEAAGATMTRLPGGVIVLR</sequence>
<organism evidence="3 4">
    <name type="scientific">Hansschlegelia plantiphila</name>
    <dbReference type="NCBI Taxonomy" id="374655"/>
    <lineage>
        <taxon>Bacteria</taxon>
        <taxon>Pseudomonadati</taxon>
        <taxon>Pseudomonadota</taxon>
        <taxon>Alphaproteobacteria</taxon>
        <taxon>Hyphomicrobiales</taxon>
        <taxon>Methylopilaceae</taxon>
        <taxon>Hansschlegelia</taxon>
    </lineage>
</organism>
<dbReference type="InterPro" id="IPR032623">
    <property type="entry name" value="FecR_N"/>
</dbReference>
<evidence type="ECO:0000259" key="2">
    <source>
        <dbReference type="Pfam" id="PF16220"/>
    </source>
</evidence>
<dbReference type="Pfam" id="PF16220">
    <property type="entry name" value="DUF4880"/>
    <property type="match status" value="1"/>
</dbReference>
<evidence type="ECO:0000313" key="4">
    <source>
        <dbReference type="Proteomes" id="UP001143372"/>
    </source>
</evidence>
<dbReference type="EMBL" id="BSFI01000019">
    <property type="protein sequence ID" value="GLK69067.1"/>
    <property type="molecule type" value="Genomic_DNA"/>
</dbReference>
<name>A0A9W6J2D9_9HYPH</name>
<accession>A0A9W6J2D9</accession>
<dbReference type="PANTHER" id="PTHR30273">
    <property type="entry name" value="PERIPLASMIC SIGNAL SENSOR AND SIGMA FACTOR ACTIVATOR FECR-RELATED"/>
    <property type="match status" value="1"/>
</dbReference>
<reference evidence="3" key="2">
    <citation type="submission" date="2023-01" db="EMBL/GenBank/DDBJ databases">
        <authorList>
            <person name="Sun Q."/>
            <person name="Evtushenko L."/>
        </authorList>
    </citation>
    <scope>NUCLEOTIDE SEQUENCE</scope>
    <source>
        <strain evidence="3">VKM B-2347</strain>
    </source>
</reference>
<reference evidence="3" key="1">
    <citation type="journal article" date="2014" name="Int. J. Syst. Evol. Microbiol.">
        <title>Complete genome sequence of Corynebacterium casei LMG S-19264T (=DSM 44701T), isolated from a smear-ripened cheese.</title>
        <authorList>
            <consortium name="US DOE Joint Genome Institute (JGI-PGF)"/>
            <person name="Walter F."/>
            <person name="Albersmeier A."/>
            <person name="Kalinowski J."/>
            <person name="Ruckert C."/>
        </authorList>
    </citation>
    <scope>NUCLEOTIDE SEQUENCE</scope>
    <source>
        <strain evidence="3">VKM B-2347</strain>
    </source>
</reference>
<feature type="domain" description="FecR N-terminal" evidence="2">
    <location>
        <begin position="67"/>
        <end position="107"/>
    </location>
</feature>
<evidence type="ECO:0000313" key="3">
    <source>
        <dbReference type="EMBL" id="GLK69067.1"/>
    </source>
</evidence>
<comment type="caution">
    <text evidence="3">The sequence shown here is derived from an EMBL/GenBank/DDBJ whole genome shotgun (WGS) entry which is preliminary data.</text>
</comment>
<dbReference type="PIRSF" id="PIRSF018266">
    <property type="entry name" value="FecR"/>
    <property type="match status" value="1"/>
</dbReference>
<dbReference type="Pfam" id="PF04773">
    <property type="entry name" value="FecR"/>
    <property type="match status" value="1"/>
</dbReference>
<dbReference type="Gene3D" id="2.60.120.1440">
    <property type="match status" value="1"/>
</dbReference>
<gene>
    <name evidence="3" type="ORF">GCM10008179_27050</name>
</gene>
<dbReference type="PANTHER" id="PTHR30273:SF2">
    <property type="entry name" value="PROTEIN FECR"/>
    <property type="match status" value="1"/>
</dbReference>
<keyword evidence="4" id="KW-1185">Reference proteome</keyword>
<protein>
    <submittedName>
        <fullName evidence="3">Iron dicitrate transporter FecR</fullName>
    </submittedName>
</protein>
<evidence type="ECO:0000259" key="1">
    <source>
        <dbReference type="Pfam" id="PF04773"/>
    </source>
</evidence>
<dbReference type="GO" id="GO:0016989">
    <property type="term" value="F:sigma factor antagonist activity"/>
    <property type="evidence" value="ECO:0007669"/>
    <property type="project" value="TreeGrafter"/>
</dbReference>
<dbReference type="InterPro" id="IPR012373">
    <property type="entry name" value="Ferrdict_sens_TM"/>
</dbReference>
<dbReference type="InterPro" id="IPR006860">
    <property type="entry name" value="FecR"/>
</dbReference>